<dbReference type="Gene3D" id="6.10.250.2390">
    <property type="match status" value="1"/>
</dbReference>
<evidence type="ECO:0000256" key="18">
    <source>
        <dbReference type="PIRSR" id="PIRSR010354-51"/>
    </source>
</evidence>
<evidence type="ECO:0000256" key="9">
    <source>
        <dbReference type="ARBA" id="ARBA00022853"/>
    </source>
</evidence>
<keyword evidence="6" id="KW-0677">Repeat</keyword>
<dbReference type="PROSITE" id="PS51805">
    <property type="entry name" value="EPHD"/>
    <property type="match status" value="1"/>
</dbReference>
<feature type="compositionally biased region" description="Basic residues" evidence="20">
    <location>
        <begin position="2947"/>
        <end position="2959"/>
    </location>
</feature>
<evidence type="ECO:0000256" key="13">
    <source>
        <dbReference type="ARBA" id="ARBA00023163"/>
    </source>
</evidence>
<dbReference type="InterPro" id="IPR036427">
    <property type="entry name" value="Bromodomain-like_sf"/>
</dbReference>
<protein>
    <recommendedName>
        <fullName evidence="16">Histone-lysine N-methyltransferase</fullName>
        <ecNumber evidence="16">2.1.1.364</ecNumber>
    </recommendedName>
</protein>
<reference evidence="26" key="2">
    <citation type="submission" date="2025-09" db="UniProtKB">
        <authorList>
            <consortium name="Ensembl"/>
        </authorList>
    </citation>
    <scope>IDENTIFICATION</scope>
</reference>
<evidence type="ECO:0000256" key="14">
    <source>
        <dbReference type="ARBA" id="ARBA00023242"/>
    </source>
</evidence>
<feature type="region of interest" description="Disordered" evidence="20">
    <location>
        <begin position="3138"/>
        <end position="3200"/>
    </location>
</feature>
<feature type="compositionally biased region" description="Polar residues" evidence="20">
    <location>
        <begin position="2684"/>
        <end position="2693"/>
    </location>
</feature>
<feature type="region of interest" description="Disordered" evidence="20">
    <location>
        <begin position="431"/>
        <end position="461"/>
    </location>
</feature>
<dbReference type="PROSITE" id="PS51543">
    <property type="entry name" value="FYRC"/>
    <property type="match status" value="1"/>
</dbReference>
<keyword evidence="27" id="KW-1185">Reference proteome</keyword>
<feature type="compositionally biased region" description="Polar residues" evidence="20">
    <location>
        <begin position="1152"/>
        <end position="1167"/>
    </location>
</feature>
<evidence type="ECO:0000256" key="12">
    <source>
        <dbReference type="ARBA" id="ARBA00023125"/>
    </source>
</evidence>
<feature type="region of interest" description="Disordered" evidence="20">
    <location>
        <begin position="1140"/>
        <end position="1172"/>
    </location>
</feature>
<feature type="region of interest" description="Disordered" evidence="20">
    <location>
        <begin position="73"/>
        <end position="291"/>
    </location>
</feature>
<feature type="region of interest" description="Disordered" evidence="20">
    <location>
        <begin position="1207"/>
        <end position="1269"/>
    </location>
</feature>
<feature type="compositionally biased region" description="Basic and acidic residues" evidence="20">
    <location>
        <begin position="132"/>
        <end position="142"/>
    </location>
</feature>
<dbReference type="Pfam" id="PF13771">
    <property type="entry name" value="zf-HC5HC2H"/>
    <property type="match status" value="1"/>
</dbReference>
<feature type="compositionally biased region" description="Basic residues" evidence="20">
    <location>
        <begin position="2425"/>
        <end position="2434"/>
    </location>
</feature>
<feature type="compositionally biased region" description="Low complexity" evidence="20">
    <location>
        <begin position="3259"/>
        <end position="3268"/>
    </location>
</feature>
<feature type="compositionally biased region" description="Basic and acidic residues" evidence="20">
    <location>
        <begin position="1060"/>
        <end position="1076"/>
    </location>
</feature>
<feature type="region of interest" description="Disordered" evidence="20">
    <location>
        <begin position="2743"/>
        <end position="2783"/>
    </location>
</feature>
<dbReference type="FunFam" id="2.170.270.10:FF:000004">
    <property type="entry name" value="Histone-lysine N-methyltransferase"/>
    <property type="match status" value="1"/>
</dbReference>
<dbReference type="Gene3D" id="3.30.160.360">
    <property type="match status" value="1"/>
</dbReference>
<keyword evidence="8 18" id="KW-0862">Zinc</keyword>
<feature type="region of interest" description="Disordered" evidence="20">
    <location>
        <begin position="799"/>
        <end position="860"/>
    </location>
</feature>
<dbReference type="SUPFAM" id="SSF47370">
    <property type="entry name" value="Bromodomain"/>
    <property type="match status" value="1"/>
</dbReference>
<feature type="compositionally biased region" description="Polar residues" evidence="20">
    <location>
        <begin position="836"/>
        <end position="853"/>
    </location>
</feature>
<dbReference type="Gene3D" id="3.30.40.10">
    <property type="entry name" value="Zinc/RING finger domain, C3HC4 (zinc finger)"/>
    <property type="match status" value="3"/>
</dbReference>
<dbReference type="Gene3D" id="2.170.270.10">
    <property type="entry name" value="SET domain"/>
    <property type="match status" value="1"/>
</dbReference>
<evidence type="ECO:0000256" key="1">
    <source>
        <dbReference type="ARBA" id="ARBA00004123"/>
    </source>
</evidence>
<feature type="compositionally biased region" description="Basic residues" evidence="20">
    <location>
        <begin position="550"/>
        <end position="561"/>
    </location>
</feature>
<dbReference type="PROSITE" id="PS51058">
    <property type="entry name" value="ZF_CXXC"/>
    <property type="match status" value="1"/>
</dbReference>
<dbReference type="PROSITE" id="PS50280">
    <property type="entry name" value="SET"/>
    <property type="match status" value="1"/>
</dbReference>
<dbReference type="InterPro" id="IPR042025">
    <property type="entry name" value="KMT2A_PHD2"/>
</dbReference>
<keyword evidence="7 19" id="KW-0863">Zinc-finger</keyword>
<evidence type="ECO:0000256" key="8">
    <source>
        <dbReference type="ARBA" id="ARBA00022833"/>
    </source>
</evidence>
<dbReference type="PANTHER" id="PTHR45838">
    <property type="entry name" value="HISTONE-LYSINE-N-METHYLTRANSFERASE 2 KMT2 FAMILY MEMBER"/>
    <property type="match status" value="1"/>
</dbReference>
<feature type="compositionally biased region" description="Polar residues" evidence="20">
    <location>
        <begin position="2564"/>
        <end position="2609"/>
    </location>
</feature>
<feature type="domain" description="Post-SET" evidence="23">
    <location>
        <begin position="4142"/>
        <end position="4158"/>
    </location>
</feature>
<evidence type="ECO:0000256" key="11">
    <source>
        <dbReference type="ARBA" id="ARBA00023117"/>
    </source>
</evidence>
<feature type="region of interest" description="Disordered" evidence="20">
    <location>
        <begin position="481"/>
        <end position="587"/>
    </location>
</feature>
<dbReference type="PANTHER" id="PTHR45838:SF2">
    <property type="entry name" value="HISTONE-LYSINE N-METHYLTRANSFERASE 2A"/>
    <property type="match status" value="1"/>
</dbReference>
<feature type="region of interest" description="Disordered" evidence="20">
    <location>
        <begin position="1"/>
        <end position="25"/>
    </location>
</feature>
<dbReference type="InterPro" id="IPR003889">
    <property type="entry name" value="FYrich_C"/>
</dbReference>
<dbReference type="EC" id="2.1.1.364" evidence="16"/>
<evidence type="ECO:0000313" key="27">
    <source>
        <dbReference type="Proteomes" id="UP000264820"/>
    </source>
</evidence>
<feature type="compositionally biased region" description="Low complexity" evidence="20">
    <location>
        <begin position="434"/>
        <end position="458"/>
    </location>
</feature>
<evidence type="ECO:0000256" key="17">
    <source>
        <dbReference type="PIRSR" id="PIRSR010354-50"/>
    </source>
</evidence>
<evidence type="ECO:0000256" key="15">
    <source>
        <dbReference type="ARBA" id="ARBA00049353"/>
    </source>
</evidence>
<dbReference type="Pfam" id="PF05964">
    <property type="entry name" value="FYRN"/>
    <property type="match status" value="1"/>
</dbReference>
<feature type="compositionally biased region" description="Acidic residues" evidence="20">
    <location>
        <begin position="1077"/>
        <end position="1086"/>
    </location>
</feature>
<organism evidence="26 27">
    <name type="scientific">Hippocampus comes</name>
    <name type="common">Tiger tail seahorse</name>
    <dbReference type="NCBI Taxonomy" id="109280"/>
    <lineage>
        <taxon>Eukaryota</taxon>
        <taxon>Metazoa</taxon>
        <taxon>Chordata</taxon>
        <taxon>Craniata</taxon>
        <taxon>Vertebrata</taxon>
        <taxon>Euteleostomi</taxon>
        <taxon>Actinopterygii</taxon>
        <taxon>Neopterygii</taxon>
        <taxon>Teleostei</taxon>
        <taxon>Neoteleostei</taxon>
        <taxon>Acanthomorphata</taxon>
        <taxon>Syngnathiaria</taxon>
        <taxon>Syngnathiformes</taxon>
        <taxon>Syngnathoidei</taxon>
        <taxon>Syngnathidae</taxon>
        <taxon>Hippocampus</taxon>
    </lineage>
</organism>
<evidence type="ECO:0000259" key="22">
    <source>
        <dbReference type="PROSITE" id="PS50280"/>
    </source>
</evidence>
<feature type="region of interest" description="Disordered" evidence="20">
    <location>
        <begin position="1787"/>
        <end position="1831"/>
    </location>
</feature>
<feature type="compositionally biased region" description="Basic and acidic residues" evidence="20">
    <location>
        <begin position="2960"/>
        <end position="2972"/>
    </location>
</feature>
<feature type="compositionally biased region" description="Polar residues" evidence="20">
    <location>
        <begin position="119"/>
        <end position="128"/>
    </location>
</feature>
<dbReference type="PROSITE" id="PS50016">
    <property type="entry name" value="ZF_PHD_2"/>
    <property type="match status" value="3"/>
</dbReference>
<feature type="compositionally biased region" description="Basic and acidic residues" evidence="20">
    <location>
        <begin position="276"/>
        <end position="291"/>
    </location>
</feature>
<dbReference type="GO" id="GO:0003677">
    <property type="term" value="F:DNA binding"/>
    <property type="evidence" value="ECO:0007669"/>
    <property type="project" value="UniProtKB-KW"/>
</dbReference>
<feature type="compositionally biased region" description="Polar residues" evidence="20">
    <location>
        <begin position="161"/>
        <end position="172"/>
    </location>
</feature>
<dbReference type="SUPFAM" id="SSF57903">
    <property type="entry name" value="FYVE/PHD zinc finger"/>
    <property type="match status" value="3"/>
</dbReference>
<feature type="compositionally biased region" description="Low complexity" evidence="20">
    <location>
        <begin position="2928"/>
        <end position="2946"/>
    </location>
</feature>
<dbReference type="SUPFAM" id="SSF82199">
    <property type="entry name" value="SET domain"/>
    <property type="match status" value="1"/>
</dbReference>
<keyword evidence="12" id="KW-0238">DNA-binding</keyword>
<feature type="compositionally biased region" description="Low complexity" evidence="20">
    <location>
        <begin position="2694"/>
        <end position="2706"/>
    </location>
</feature>
<feature type="compositionally biased region" description="Basic and acidic residues" evidence="20">
    <location>
        <begin position="966"/>
        <end position="994"/>
    </location>
</feature>
<feature type="compositionally biased region" description="Polar residues" evidence="20">
    <location>
        <begin position="3138"/>
        <end position="3157"/>
    </location>
</feature>
<evidence type="ECO:0000256" key="16">
    <source>
        <dbReference type="PIRNR" id="PIRNR010354"/>
    </source>
</evidence>
<dbReference type="Pfam" id="PF02008">
    <property type="entry name" value="zf-CXXC"/>
    <property type="match status" value="1"/>
</dbReference>
<keyword evidence="13 16" id="KW-0804">Transcription</keyword>
<feature type="compositionally biased region" description="Basic and acidic residues" evidence="20">
    <location>
        <begin position="2343"/>
        <end position="2393"/>
    </location>
</feature>
<dbReference type="CDD" id="cd15592">
    <property type="entry name" value="PHD3_KMT2A"/>
    <property type="match status" value="1"/>
</dbReference>
<feature type="region of interest" description="Disordered" evidence="20">
    <location>
        <begin position="2214"/>
        <end position="2275"/>
    </location>
</feature>
<feature type="region of interest" description="Disordered" evidence="20">
    <location>
        <begin position="599"/>
        <end position="649"/>
    </location>
</feature>
<feature type="compositionally biased region" description="Pro residues" evidence="20">
    <location>
        <begin position="612"/>
        <end position="625"/>
    </location>
</feature>
<evidence type="ECO:0000259" key="21">
    <source>
        <dbReference type="PROSITE" id="PS50016"/>
    </source>
</evidence>
<feature type="compositionally biased region" description="Polar residues" evidence="20">
    <location>
        <begin position="303"/>
        <end position="317"/>
    </location>
</feature>
<dbReference type="InterPro" id="IPR013083">
    <property type="entry name" value="Znf_RING/FYVE/PHD"/>
</dbReference>
<dbReference type="CDD" id="cd15590">
    <property type="entry name" value="PHD2_KMT2A"/>
    <property type="match status" value="1"/>
</dbReference>
<name>A0A3Q2Y6K8_HIPCM</name>
<comment type="catalytic activity">
    <reaction evidence="16">
        <text>N(6)-methyl-L-lysyl(4)-[histone H3] + S-adenosyl-L-methionine = N(6),N(6)-dimethyl-L-lysyl(4)-[histone H3] + S-adenosyl-L-homocysteine + H(+)</text>
        <dbReference type="Rhea" id="RHEA:60268"/>
        <dbReference type="Rhea" id="RHEA-COMP:15540"/>
        <dbReference type="Rhea" id="RHEA-COMP:15543"/>
        <dbReference type="ChEBI" id="CHEBI:15378"/>
        <dbReference type="ChEBI" id="CHEBI:57856"/>
        <dbReference type="ChEBI" id="CHEBI:59789"/>
        <dbReference type="ChEBI" id="CHEBI:61929"/>
        <dbReference type="ChEBI" id="CHEBI:61976"/>
    </reaction>
</comment>
<feature type="binding site" evidence="18">
    <location>
        <position position="4098"/>
    </location>
    <ligand>
        <name>Zn(2+)</name>
        <dbReference type="ChEBI" id="CHEBI:29105"/>
    </ligand>
</feature>
<feature type="compositionally biased region" description="Basic and acidic residues" evidence="20">
    <location>
        <begin position="2548"/>
        <end position="2562"/>
    </location>
</feature>
<feature type="region of interest" description="Disordered" evidence="20">
    <location>
        <begin position="3232"/>
        <end position="3280"/>
    </location>
</feature>
<dbReference type="SMART" id="SM00249">
    <property type="entry name" value="PHD"/>
    <property type="match status" value="4"/>
</dbReference>
<feature type="region of interest" description="Disordered" evidence="20">
    <location>
        <begin position="2909"/>
        <end position="2998"/>
    </location>
</feature>
<dbReference type="GO" id="GO:0045893">
    <property type="term" value="P:positive regulation of DNA-templated transcription"/>
    <property type="evidence" value="ECO:0007669"/>
    <property type="project" value="TreeGrafter"/>
</dbReference>
<feature type="compositionally biased region" description="Basic and acidic residues" evidence="20">
    <location>
        <begin position="1140"/>
        <end position="1150"/>
    </location>
</feature>
<keyword evidence="11" id="KW-0103">Bromodomain</keyword>
<dbReference type="CDD" id="cd19170">
    <property type="entry name" value="SET_KMT2A_2B"/>
    <property type="match status" value="1"/>
</dbReference>
<keyword evidence="4 16" id="KW-0949">S-adenosyl-L-methionine</keyword>
<feature type="binding site" evidence="17">
    <location>
        <position position="4072"/>
    </location>
    <ligand>
        <name>S-adenosyl-L-methionine</name>
        <dbReference type="ChEBI" id="CHEBI:59789"/>
    </ligand>
</feature>
<dbReference type="CDD" id="cd05493">
    <property type="entry name" value="Bromo_ALL-1"/>
    <property type="match status" value="1"/>
</dbReference>
<feature type="compositionally biased region" description="Low complexity" evidence="20">
    <location>
        <begin position="2398"/>
        <end position="2409"/>
    </location>
</feature>
<evidence type="ECO:0000256" key="6">
    <source>
        <dbReference type="ARBA" id="ARBA00022737"/>
    </source>
</evidence>
<dbReference type="Pfam" id="PF00856">
    <property type="entry name" value="SET"/>
    <property type="match status" value="1"/>
</dbReference>
<dbReference type="Gene3D" id="1.20.920.10">
    <property type="entry name" value="Bromodomain-like"/>
    <property type="match status" value="1"/>
</dbReference>
<feature type="compositionally biased region" description="Basic residues" evidence="20">
    <location>
        <begin position="751"/>
        <end position="761"/>
    </location>
</feature>
<sequence>MAHSCRWRFPARPGGSSNSGTGRKAGRIRVTASLRNVPGAHPHAAGLGPGFDAALQVSSVIGINLQTFRDVLGESSDSSSAEVSTRRTGRERESNPRKPRGRPPRALTVQKAAAAGRLSPSSFLSPTQAKPEGSERPAEKVKRLPGRPPGTGEKRRGRPPSSCSKKAWTTGSHAAAEDGRQAGSESSLDNEEDRDRKGAKRPPLGSAQPHDANPPQGGRGESKVPNLKRATSLTSFKSRLKTLPGVPRRRRGRPPSAERLKAEAVAAQLSTSTECGEGKHKALKGGDRGAEPLHPMLTHVNTGIDQDSCNLPSSPSASLPDGAVGLRKSPRHRKPVRIVPPSKRTDATIAKQLLQRAKKGAQKRMEKEAVVGGTGAFEAGIRKTQLKNIRQFIMPVVSTVSLRIIKTPKRFIEDEGNFLSPAPHMKIARLEAPSSSVSTSTQPTSTISSSPSLLNSNTDNAANGRFSSSAASCGSSAVSQHSSQLSSAESSRSSSPTLDDSSCDSQASEATQVLSEPEEHSPCPQGEREPNLLHNTQPPSPASEPERVLSKRNRHGRRGQGVKRGTQGQTTRETLTTSAKKPIICPPTGVLMSSSALLNTQQVSSTASSSSSPPPPPLLTPPQPPQSASANTAAMSEHHSQSPWLPHSIPPFMSGSSVLSNMSDKRSRSILREPTFRWTSLSHPEYQYFSSAKYAKEGLIRKPIFDNFRPPPLTAQDVGLMPQGVSGVGGASPGAFPAQGGGSGTGTRLFAPHHPHSHHQHPSSSRFDAPLQKRSPLLRAPRFTASEAHYRIFESVTLHSSSGSSPGSLSPHQKSSSSSRSSRHRRRQISGLLRGQTRSPSHSMTRRSSQIGGQMSVGRVSSVSALSDSVSCSDPSSLPGGSATLLATSALTSTPFGNFSVSMGLASPGIPDSKRGHAGNLPPPLSNTSSAVPPLFPLFPASDQDTGRGSGKASKEKSMPAPQEPAPKDKERDAEKHREKENKKEGRKDVEKRSKVTTPDGSSIVPSSLFIDGRDSEEALLSLAPKKAPGRRKSMPVEAVTDTASAEVLGLHAPTPNSIAKERLPKKVRSSEKGADVEDGETEEENQSSPSQQADSLPGQPSKHLPVSSLGSVLEQAEKQPAADKRVVGLLRKAKAQLFEIKKSKLKPADQTKVQSQESDSSETSVHSPRIKHVCRRAAVALGRNRAVFPDDMPTLSALPWEEKKKILSSMGNDDKSSVAGSEEAEPQSPPIKPRETRQKAVQEAPPKKGRRSRRCGQCSGCQVPEDCGVCTNCLDKPKFGGRNIKKQCCKMRKCQNLQWMPSKLFLQRQGKGKKDKKRNRLAEKKEGLNPVKGQNLESGTKPAMAPPKEDPPHKKSEMPPPNSSEGKSKPVSPLELSSPARSCSPSPDESPQTTNPLTAQARSPNSKQPSVSSSKKGQKPSQPPQGPPSSQAPARKDNSPKIPLSEPKKKTQQQSPQHLTDDARCKQQIIHSAPTFSFLMNRPEKTLTTQSPGSCTLNWLGTPSTRGQVKSAAPCDGVHRIRVDFKRNHDVEKVWEAGGLSQLTSVPVTPRVLCFLCASSGNVEFVFCQVCCEPFHLFCLGESERPLQEQFENWCCRRCRFCQACGRQHQKTKQLLECDKCHNTYHPECLGPNHPARPTKKKKVWICTNCVCCKRCGATKPGKSWDAQWSHDFSMCHDCAKLLAKGNPCSLCNKCFNDEDHESKTMQCGRCNRWAHAKCESLTDEMYELLSKLPESVAYTCTKCSDCHPAKWRTALEGELQGRLRHILTALLNSRTSAHLLHYRQVVKPPELNPETEESLPSRRSPEGPDPPVLTEAFPAAPSDSPADLESVEKKMDKGIYKSVVAFSDDVARIIQTAINSDGGQPESRKANSMVKSYFIRQMDRNFPWFKAKDSHFWERPKVCANSGLLPNAVLPPSLDHNYAQWQERLELSRSEHPHLIKNIIPAPCPKIPAEPDPRATTPPRPPSLPPLPPAIPDFEDSPEFPLPPGVSDNRQCALCLKYGDENTNEGGRLLYIGQNEWTHVNCALWSAEVFEDDDGFLKNVHIALLRGKQLCCEVCQKPGATVGCCFTSCTSNYHFMCARQGNCVFLEDKKVYCSKHKDLIKGEVVSGFEVTRRVLVDLDGISVKRKWLAGLEPENVHMMIGSMTIDCLGILTELSDCERKLFPIGYQCSRVYWSTLDARKRCVYTCRILVCQPPVGGSEFKSTVPPEENLTIAHSPPPVQEFPDPFESPRRAETLSPAKTPKLRVYTRNRQPSYPPATQNSQGPSPLPSPGKKIIIYVFTESPLDPVACNIESRRHSAPSLPPPPHQMHKERGVKSPTHILPRPLTSPPPLISSPARDPEKGKRLSKDSIQRDKETARLFITERNKDSGKESDPGNHSKHGGGESKNPRLAPGSSGQSSPPVGTAVLSSHQQREGSTKQAHKHGKHRSKDQNISLALHKSASHIIQSKDKTNAEKGSSGSAGSLTPSSLFNDTVVGKSSSPTIGRKSNDFSSGPAAGVAMKPIWTSRTPGDDDLVKRSSIHTAAPAAASAAKEKHSKVKVAGKRDLSKDRDREKHLQNSRNDSKSSLLNNNTKATGSSDTHVMNHTSHNNNKSKVQLLGSGTKSHGKLQGENPQNPGSDRSSSKGKANFSCSVDNMQGMKTSFQCHIKPTMKQLVLSSREKKPVKKTVLIPLKPDIKTNPNGTSNVDSSCPTTTTSSVSPAGQGIRHCARPTLFSSPSASSTDSSESDLRDHHTLLTQKMQDEVEGPDDDHDRGMDDTHHEDDSDGSGSAKRRYPRRSARARANMFFGLTPFYGVRSYGEEDLPFYGTGDGSGSMFKRRTGRKKSAEGQVDGADDISTSSSSGDSGDEEDSGMNQRVKDPYYYNFTRTIINPGDGLPSIEGLDQCLGRGSQLQRFLKDEEQQQTLGKQHIGQLDGIDDGSESDTSICTTSTTTTTATSASKLHKSTPRRKGRDRHQGKLDPHECAKGAHTSGGGSGTLSINTREGRKGQKENNLSLGGVVKSQSQSQGQDPLDAQLSINTELHKSDSDNNNSDDCGNILPSDIMEFVLNIPSMSMQALGQQPETSSSELLLDEGYVGVDVNRRKDILFDDFSEPLPSAETGAVGESSVNSSISVEEPYLPLELPSDLSVLTTRSPTVNSSQNHTASNLISDTSEHNMLGLTSDPDAMGGEKSGGKKRAGPGVSPSENQHDVAPLGNRDTQVAEGHMTPEQFIPRPAIGQVVETPVNQDVSRNSGTPGLPSSPSLPLQGQKFLPTSATAAGSPSPVPGPGPSQVQVSAPAVIKPSPDKLIVVNQQFQPLYVLQTVPNGVTQKITATGVMDTSSQAVLSSMTLATGLNTGLSTSQPIFPAGGKVLGTMSHSPQIHTFRGATQAGFQTGIPSTTSGLFIGLSSQAHEQPQILVSEAGGPHELGHSVAIVSSASSLTAIPTVLSSAHGKKRPISRLLPKKSKKLARSQSQPTLAPDVGPPNMTLINLSSPQITASIPGQPGGVVELSTLASSQRKVPNIIKKPKSGNVMYLDPTTLIQPRISGPAQAGVLDSSTHILPSGLNPSQSVLNVVPVPSRGAAGLLTSGSMSLSTPVLSSTEITRPISNLLFKASPHGLSLSDQPMLLQSTGATPLVSQLGSPVTSIANSICVLPSQQSFSVAVNQQGDTEGTTVHLHQAFARAPTAESGSSTTVTIAPATPLSPTKGRVVGVFTQTQSSLNSQSNRTTPIRRTSDQSLQNSTGVASATITISRAEKGKPKAKRSRKSTDLSNGKKVRVSQTEDTSQEESYPLPMDTDERPNKATGKRYNDTPVLGKNKSSEDRGFPGKVAVKDTGSTVTRPGCLAVALPPNQDGSSTKDTALDSKPKKGIIFEIHSEDGFHIRCESIEDAWKSLTDKVQEARSNAKLQKVSFEGVNGLRMLGVVHEAVVFLLEQLYGSRHCRSYRFRFHKPKETEALHINPHGSARAEVHHRRSVFDMFNFLASKHRQPPEYRPQRDDEEDGQLRTARRASMELPLSVRFKHLKATSKETIGVFRSPIHGRGLFCKKAIDAGEMVIEYSGNVIRSVLTDKREKYYDGKGIGCYMFRIDDYEVVDATMHGNAARFINHSCEPNCYSRVVTADGLKHIVILAARRIHRGEELTYDYKFPVEDASNKLPCNCGAKKCRKFLN</sequence>
<feature type="compositionally biased region" description="Polar residues" evidence="20">
    <location>
        <begin position="3724"/>
        <end position="3740"/>
    </location>
</feature>
<dbReference type="InterPro" id="IPR034732">
    <property type="entry name" value="EPHD"/>
</dbReference>
<feature type="binding site" evidence="18">
    <location>
        <position position="4153"/>
    </location>
    <ligand>
        <name>Zn(2+)</name>
        <dbReference type="ChEBI" id="CHEBI:29105"/>
    </ligand>
</feature>
<evidence type="ECO:0000259" key="23">
    <source>
        <dbReference type="PROSITE" id="PS50868"/>
    </source>
</evidence>
<feature type="domain" description="PHD-type" evidence="21">
    <location>
        <begin position="1600"/>
        <end position="1654"/>
    </location>
</feature>
<dbReference type="GO" id="GO:0032259">
    <property type="term" value="P:methylation"/>
    <property type="evidence" value="ECO:0007669"/>
    <property type="project" value="UniProtKB-KW"/>
</dbReference>
<dbReference type="Proteomes" id="UP000264820">
    <property type="component" value="Unplaced"/>
</dbReference>
<feature type="binding site" evidence="18">
    <location>
        <position position="4146"/>
    </location>
    <ligand>
        <name>Zn(2+)</name>
        <dbReference type="ChEBI" id="CHEBI:29105"/>
    </ligand>
</feature>
<feature type="compositionally biased region" description="Low complexity" evidence="20">
    <location>
        <begin position="2841"/>
        <end position="2850"/>
    </location>
</feature>
<dbReference type="GO" id="GO:0008270">
    <property type="term" value="F:zinc ion binding"/>
    <property type="evidence" value="ECO:0007669"/>
    <property type="project" value="UniProtKB-KW"/>
</dbReference>
<feature type="compositionally biased region" description="Basic and acidic residues" evidence="20">
    <location>
        <begin position="1116"/>
        <end position="1125"/>
    </location>
</feature>
<feature type="compositionally biased region" description="Basic and acidic residues" evidence="20">
    <location>
        <begin position="1348"/>
        <end position="1358"/>
    </location>
</feature>
<dbReference type="InterPro" id="IPR001214">
    <property type="entry name" value="SET_dom"/>
</dbReference>
<feature type="compositionally biased region" description="Low complexity" evidence="20">
    <location>
        <begin position="1404"/>
        <end position="1416"/>
    </location>
</feature>
<dbReference type="InterPro" id="IPR016569">
    <property type="entry name" value="MeTrfase_trithorax"/>
</dbReference>
<feature type="compositionally biased region" description="Low complexity" evidence="20">
    <location>
        <begin position="1820"/>
        <end position="1829"/>
    </location>
</feature>
<dbReference type="GeneTree" id="ENSGT00940000160099"/>
<feature type="domain" description="PHD-type" evidence="25">
    <location>
        <begin position="1995"/>
        <end position="2103"/>
    </location>
</feature>
<keyword evidence="9 16" id="KW-0156">Chromatin regulator</keyword>
<dbReference type="InterPro" id="IPR011011">
    <property type="entry name" value="Znf_FYVE_PHD"/>
</dbReference>
<evidence type="ECO:0000259" key="24">
    <source>
        <dbReference type="PROSITE" id="PS51058"/>
    </source>
</evidence>
<comment type="subcellular location">
    <subcellularLocation>
        <location evidence="1 16">Nucleus</location>
    </subcellularLocation>
</comment>
<feature type="region of interest" description="Disordered" evidence="20">
    <location>
        <begin position="303"/>
        <end position="328"/>
    </location>
</feature>
<dbReference type="PIRSF" id="PIRSF010354">
    <property type="entry name" value="Methyltransferase_trithorax"/>
    <property type="match status" value="1"/>
</dbReference>
<feature type="binding site" evidence="17">
    <location>
        <position position="4030"/>
    </location>
    <ligand>
        <name>S-adenosyl-L-methionine</name>
        <dbReference type="ChEBI" id="CHEBI:59789"/>
    </ligand>
</feature>
<evidence type="ECO:0000256" key="10">
    <source>
        <dbReference type="ARBA" id="ARBA00023015"/>
    </source>
</evidence>
<feature type="region of interest" description="Disordered" evidence="20">
    <location>
        <begin position="1948"/>
        <end position="1986"/>
    </location>
</feature>
<feature type="domain" description="PHD-type" evidence="21">
    <location>
        <begin position="1552"/>
        <end position="1603"/>
    </location>
</feature>
<feature type="compositionally biased region" description="Polar residues" evidence="20">
    <location>
        <begin position="1380"/>
        <end position="1403"/>
    </location>
</feature>
<evidence type="ECO:0000256" key="19">
    <source>
        <dbReference type="PROSITE-ProRule" id="PRU00509"/>
    </source>
</evidence>
<feature type="compositionally biased region" description="Polar residues" evidence="20">
    <location>
        <begin position="996"/>
        <end position="1006"/>
    </location>
</feature>
<dbReference type="SMART" id="SM00317">
    <property type="entry name" value="SET"/>
    <property type="match status" value="1"/>
</dbReference>
<dbReference type="Pfam" id="PF05965">
    <property type="entry name" value="FYRC"/>
    <property type="match status" value="1"/>
</dbReference>
<dbReference type="InterPro" id="IPR047219">
    <property type="entry name" value="KMT2A_2B_SET"/>
</dbReference>
<evidence type="ECO:0000259" key="25">
    <source>
        <dbReference type="PROSITE" id="PS51805"/>
    </source>
</evidence>
<dbReference type="FunFam" id="3.30.40.10:FF:000089">
    <property type="entry name" value="Histone-lysine N-methyltransferase"/>
    <property type="match status" value="1"/>
</dbReference>
<comment type="catalytic activity">
    <reaction evidence="15">
        <text>L-lysyl(4)-[histone H3] + S-adenosyl-L-methionine = N(6)-methyl-L-lysyl(4)-[histone H3] + S-adenosyl-L-homocysteine + H(+)</text>
        <dbReference type="Rhea" id="RHEA:60264"/>
        <dbReference type="Rhea" id="RHEA-COMP:15543"/>
        <dbReference type="Rhea" id="RHEA-COMP:15547"/>
        <dbReference type="ChEBI" id="CHEBI:15378"/>
        <dbReference type="ChEBI" id="CHEBI:29969"/>
        <dbReference type="ChEBI" id="CHEBI:57856"/>
        <dbReference type="ChEBI" id="CHEBI:59789"/>
        <dbReference type="ChEBI" id="CHEBI:61929"/>
        <dbReference type="EC" id="2.1.1.364"/>
    </reaction>
    <physiologicalReaction direction="left-to-right" evidence="15">
        <dbReference type="Rhea" id="RHEA:60265"/>
    </physiologicalReaction>
</comment>
<feature type="binding site" evidence="17">
    <location>
        <position position="4147"/>
    </location>
    <ligand>
        <name>S-adenosyl-L-methionine</name>
        <dbReference type="ChEBI" id="CHEBI:59789"/>
    </ligand>
</feature>
<feature type="compositionally biased region" description="Polar residues" evidence="20">
    <location>
        <begin position="2617"/>
        <end position="2626"/>
    </location>
</feature>
<dbReference type="SMART" id="SM00541">
    <property type="entry name" value="FYRN"/>
    <property type="match status" value="1"/>
</dbReference>
<keyword evidence="10 16" id="KW-0805">Transcription regulation</keyword>
<keyword evidence="5 18" id="KW-0479">Metal-binding</keyword>
<evidence type="ECO:0000256" key="5">
    <source>
        <dbReference type="ARBA" id="ARBA00022723"/>
    </source>
</evidence>
<feature type="compositionally biased region" description="Low complexity" evidence="20">
    <location>
        <begin position="564"/>
        <end position="577"/>
    </location>
</feature>
<dbReference type="PROSITE" id="PS51542">
    <property type="entry name" value="FYRN"/>
    <property type="match status" value="1"/>
</dbReference>
<evidence type="ECO:0000313" key="26">
    <source>
        <dbReference type="Ensembl" id="ENSHCOP00000013309.1"/>
    </source>
</evidence>
<keyword evidence="3 16" id="KW-0808">Transferase</keyword>
<feature type="compositionally biased region" description="Low complexity" evidence="20">
    <location>
        <begin position="2462"/>
        <end position="2474"/>
    </location>
</feature>
<dbReference type="Ensembl" id="ENSHCOT00000020599.1">
    <property type="protein sequence ID" value="ENSHCOP00000013309.1"/>
    <property type="gene ID" value="ENSHCOG00000016626.1"/>
</dbReference>
<evidence type="ECO:0000256" key="2">
    <source>
        <dbReference type="ARBA" id="ARBA00022603"/>
    </source>
</evidence>
<feature type="compositionally biased region" description="Low complexity" evidence="20">
    <location>
        <begin position="799"/>
        <end position="820"/>
    </location>
</feature>
<dbReference type="PROSITE" id="PS50868">
    <property type="entry name" value="POST_SET"/>
    <property type="match status" value="1"/>
</dbReference>
<feature type="domain" description="PHD-type" evidence="21">
    <location>
        <begin position="1687"/>
        <end position="1748"/>
    </location>
</feature>
<evidence type="ECO:0000256" key="20">
    <source>
        <dbReference type="SAM" id="MobiDB-lite"/>
    </source>
</evidence>
<feature type="region of interest" description="Disordered" evidence="20">
    <location>
        <begin position="1046"/>
        <end position="1125"/>
    </location>
</feature>
<dbReference type="STRING" id="109280.ENSHCOP00000013309"/>
<dbReference type="GO" id="GO:0140945">
    <property type="term" value="F:histone H3K4 monomethyltransferase activity"/>
    <property type="evidence" value="ECO:0007669"/>
    <property type="project" value="UniProtKB-EC"/>
</dbReference>
<dbReference type="FunFam" id="3.30.40.10:FF:000002">
    <property type="entry name" value="Histone-lysine N-methyltransferase"/>
    <property type="match status" value="1"/>
</dbReference>
<dbReference type="SMART" id="SM00508">
    <property type="entry name" value="PostSET"/>
    <property type="match status" value="1"/>
</dbReference>
<feature type="domain" description="SET" evidence="22">
    <location>
        <begin position="4018"/>
        <end position="4134"/>
    </location>
</feature>
<feature type="binding site" evidence="18">
    <location>
        <position position="4148"/>
    </location>
    <ligand>
        <name>Zn(2+)</name>
        <dbReference type="ChEBI" id="CHEBI:29105"/>
    </ligand>
</feature>
<keyword evidence="2 16" id="KW-0489">Methyltransferase</keyword>
<feature type="region of interest" description="Disordered" evidence="20">
    <location>
        <begin position="2672"/>
        <end position="2711"/>
    </location>
</feature>
<keyword evidence="14 16" id="KW-0539">Nucleus</keyword>
<feature type="compositionally biased region" description="Low complexity" evidence="20">
    <location>
        <begin position="481"/>
        <end position="505"/>
    </location>
</feature>
<dbReference type="InterPro" id="IPR046341">
    <property type="entry name" value="SET_dom_sf"/>
</dbReference>
<feature type="region of interest" description="Disordered" evidence="20">
    <location>
        <begin position="1301"/>
        <end position="1466"/>
    </location>
</feature>
<feature type="region of interest" description="Disordered" evidence="20">
    <location>
        <begin position="734"/>
        <end position="769"/>
    </location>
</feature>
<dbReference type="InterPro" id="IPR044133">
    <property type="entry name" value="KMT2A_PHD3"/>
</dbReference>
<feature type="binding site" evidence="17">
    <location>
        <position position="4028"/>
    </location>
    <ligand>
        <name>S-adenosyl-L-methionine</name>
        <dbReference type="ChEBI" id="CHEBI:59789"/>
    </ligand>
</feature>
<feature type="region of interest" description="Disordered" evidence="20">
    <location>
        <begin position="3672"/>
        <end position="3822"/>
    </location>
</feature>
<feature type="compositionally biased region" description="Basic and acidic residues" evidence="20">
    <location>
        <begin position="84"/>
        <end position="96"/>
    </location>
</feature>
<feature type="region of interest" description="Disordered" evidence="20">
    <location>
        <begin position="2300"/>
        <end position="2638"/>
    </location>
</feature>
<dbReference type="InterPro" id="IPR002857">
    <property type="entry name" value="Znf_CXXC"/>
</dbReference>
<comment type="similarity">
    <text evidence="16">Belongs to the class V-like SAM-binding methyltransferase superfamily. Histone-lysine methyltransferase family. TRX/MLL subfamily.</text>
</comment>
<dbReference type="InterPro" id="IPR001965">
    <property type="entry name" value="Znf_PHD"/>
</dbReference>
<feature type="compositionally biased region" description="Pro residues" evidence="20">
    <location>
        <begin position="1948"/>
        <end position="1977"/>
    </location>
</feature>
<feature type="region of interest" description="Disordered" evidence="20">
    <location>
        <begin position="3441"/>
        <end position="3472"/>
    </location>
</feature>
<evidence type="ECO:0000256" key="3">
    <source>
        <dbReference type="ARBA" id="ARBA00022679"/>
    </source>
</evidence>
<feature type="region of interest" description="Disordered" evidence="20">
    <location>
        <begin position="2812"/>
        <end position="2863"/>
    </location>
</feature>
<feature type="compositionally biased region" description="Basic and acidic residues" evidence="20">
    <location>
        <begin position="2756"/>
        <end position="2768"/>
    </location>
</feature>
<evidence type="ECO:0000256" key="7">
    <source>
        <dbReference type="ARBA" id="ARBA00022771"/>
    </source>
</evidence>
<feature type="compositionally biased region" description="Low complexity" evidence="20">
    <location>
        <begin position="3703"/>
        <end position="3717"/>
    </location>
</feature>
<feature type="compositionally biased region" description="Polar residues" evidence="20">
    <location>
        <begin position="2254"/>
        <end position="2270"/>
    </location>
</feature>
<feature type="region of interest" description="Disordered" evidence="20">
    <location>
        <begin position="910"/>
        <end position="1014"/>
    </location>
</feature>
<dbReference type="OMA" id="VVRSQQW"/>
<reference evidence="26" key="1">
    <citation type="submission" date="2025-08" db="UniProtKB">
        <authorList>
            <consortium name="Ensembl"/>
        </authorList>
    </citation>
    <scope>IDENTIFICATION</scope>
</reference>
<dbReference type="InterPro" id="IPR003888">
    <property type="entry name" value="FYrich_N"/>
</dbReference>
<evidence type="ECO:0000256" key="4">
    <source>
        <dbReference type="ARBA" id="ARBA00022691"/>
    </source>
</evidence>
<proteinExistence type="inferred from homology"/>
<feature type="domain" description="CXXC-type" evidence="24">
    <location>
        <begin position="1248"/>
        <end position="1296"/>
    </location>
</feature>
<dbReference type="Pfam" id="PF00628">
    <property type="entry name" value="PHD"/>
    <property type="match status" value="2"/>
</dbReference>
<dbReference type="GO" id="GO:0035097">
    <property type="term" value="C:histone methyltransferase complex"/>
    <property type="evidence" value="ECO:0007669"/>
    <property type="project" value="InterPro"/>
</dbReference>
<dbReference type="SMART" id="SM00542">
    <property type="entry name" value="FYRC"/>
    <property type="match status" value="1"/>
</dbReference>
<feature type="compositionally biased region" description="Polar residues" evidence="20">
    <location>
        <begin position="3232"/>
        <end position="3241"/>
    </location>
</feature>
<dbReference type="InterPro" id="IPR003616">
    <property type="entry name" value="Post-SET_dom"/>
</dbReference>
<feature type="compositionally biased region" description="Basic residues" evidence="20">
    <location>
        <begin position="1311"/>
        <end position="1320"/>
    </location>
</feature>
<dbReference type="InterPro" id="IPR019787">
    <property type="entry name" value="Znf_PHD-finger"/>
</dbReference>
<accession>A0A3Q2Y6K8</accession>
<feature type="compositionally biased region" description="Basic residues" evidence="20">
    <location>
        <begin position="3441"/>
        <end position="3457"/>
    </location>
</feature>
<feature type="compositionally biased region" description="Basic and acidic residues" evidence="20">
    <location>
        <begin position="517"/>
        <end position="531"/>
    </location>
</feature>
<feature type="binding site" evidence="17">
    <location>
        <begin position="4095"/>
        <end position="4096"/>
    </location>
    <ligand>
        <name>S-adenosyl-L-methionine</name>
        <dbReference type="ChEBI" id="CHEBI:59789"/>
    </ligand>
</feature>